<protein>
    <submittedName>
        <fullName evidence="12">Na(+)/H(+)-K(+) antiporter GerN</fullName>
    </submittedName>
</protein>
<dbReference type="InterPro" id="IPR006153">
    <property type="entry name" value="Cation/H_exchanger_TM"/>
</dbReference>
<dbReference type="PANTHER" id="PTHR43562">
    <property type="entry name" value="NAPA-TYPE SODIUM/HYDROGEN ANTIPORTER"/>
    <property type="match status" value="1"/>
</dbReference>
<evidence type="ECO:0000256" key="3">
    <source>
        <dbReference type="ARBA" id="ARBA00022449"/>
    </source>
</evidence>
<keyword evidence="6" id="KW-0915">Sodium</keyword>
<keyword evidence="5 10" id="KW-1133">Transmembrane helix</keyword>
<keyword evidence="8 10" id="KW-0472">Membrane</keyword>
<evidence type="ECO:0000256" key="10">
    <source>
        <dbReference type="SAM" id="Phobius"/>
    </source>
</evidence>
<dbReference type="GO" id="GO:0016020">
    <property type="term" value="C:membrane"/>
    <property type="evidence" value="ECO:0007669"/>
    <property type="project" value="UniProtKB-SubCell"/>
</dbReference>
<dbReference type="PANTHER" id="PTHR43562:SF3">
    <property type="entry name" value="SODIUM ION_PROTON EXCHANGER (EUROFUNG)"/>
    <property type="match status" value="1"/>
</dbReference>
<evidence type="ECO:0000256" key="4">
    <source>
        <dbReference type="ARBA" id="ARBA00022692"/>
    </source>
</evidence>
<feature type="transmembrane region" description="Helical" evidence="10">
    <location>
        <begin position="74"/>
        <end position="93"/>
    </location>
</feature>
<evidence type="ECO:0000256" key="8">
    <source>
        <dbReference type="ARBA" id="ARBA00023136"/>
    </source>
</evidence>
<dbReference type="GO" id="GO:0015297">
    <property type="term" value="F:antiporter activity"/>
    <property type="evidence" value="ECO:0007669"/>
    <property type="project" value="UniProtKB-KW"/>
</dbReference>
<evidence type="ECO:0000256" key="7">
    <source>
        <dbReference type="ARBA" id="ARBA00023065"/>
    </source>
</evidence>
<keyword evidence="9" id="KW-0739">Sodium transport</keyword>
<feature type="domain" description="Cation/H+ exchanger transmembrane" evidence="11">
    <location>
        <begin position="9"/>
        <end position="93"/>
    </location>
</feature>
<evidence type="ECO:0000256" key="6">
    <source>
        <dbReference type="ARBA" id="ARBA00023053"/>
    </source>
</evidence>
<keyword evidence="7" id="KW-0406">Ion transport</keyword>
<evidence type="ECO:0000256" key="9">
    <source>
        <dbReference type="ARBA" id="ARBA00023201"/>
    </source>
</evidence>
<dbReference type="EMBL" id="VSSQ01044974">
    <property type="protein sequence ID" value="MPM98843.1"/>
    <property type="molecule type" value="Genomic_DNA"/>
</dbReference>
<gene>
    <name evidence="12" type="primary">gerN_12</name>
    <name evidence="12" type="ORF">SDC9_146033</name>
</gene>
<dbReference type="AlphaFoldDB" id="A0A645EDK4"/>
<feature type="transmembrane region" description="Helical" evidence="10">
    <location>
        <begin position="12"/>
        <end position="33"/>
    </location>
</feature>
<evidence type="ECO:0000256" key="1">
    <source>
        <dbReference type="ARBA" id="ARBA00004141"/>
    </source>
</evidence>
<sequence length="119" mass="12691">MNLRETSLTTLWIILGITVIAIVGKIIGSGGGAKLAKFSWRESLQLGIGMVSRGEVGLIIAKIGLDSGYLAEDIFSAIVGMILLTTLVTPPLLRFAFTLPEKKVPPAGSPETIQEKEIQ</sequence>
<evidence type="ECO:0000256" key="2">
    <source>
        <dbReference type="ARBA" id="ARBA00022448"/>
    </source>
</evidence>
<evidence type="ECO:0000259" key="11">
    <source>
        <dbReference type="Pfam" id="PF00999"/>
    </source>
</evidence>
<keyword evidence="3" id="KW-0050">Antiport</keyword>
<organism evidence="12">
    <name type="scientific">bioreactor metagenome</name>
    <dbReference type="NCBI Taxonomy" id="1076179"/>
    <lineage>
        <taxon>unclassified sequences</taxon>
        <taxon>metagenomes</taxon>
        <taxon>ecological metagenomes</taxon>
    </lineage>
</organism>
<accession>A0A645EDK4</accession>
<reference evidence="12" key="1">
    <citation type="submission" date="2019-08" db="EMBL/GenBank/DDBJ databases">
        <authorList>
            <person name="Kucharzyk K."/>
            <person name="Murdoch R.W."/>
            <person name="Higgins S."/>
            <person name="Loffler F."/>
        </authorList>
    </citation>
    <scope>NUCLEOTIDE SEQUENCE</scope>
</reference>
<dbReference type="GO" id="GO:0006814">
    <property type="term" value="P:sodium ion transport"/>
    <property type="evidence" value="ECO:0007669"/>
    <property type="project" value="UniProtKB-KW"/>
</dbReference>
<proteinExistence type="predicted"/>
<name>A0A645EDK4_9ZZZZ</name>
<dbReference type="Pfam" id="PF00999">
    <property type="entry name" value="Na_H_Exchanger"/>
    <property type="match status" value="1"/>
</dbReference>
<comment type="caution">
    <text evidence="12">The sequence shown here is derived from an EMBL/GenBank/DDBJ whole genome shotgun (WGS) entry which is preliminary data.</text>
</comment>
<dbReference type="GO" id="GO:1902600">
    <property type="term" value="P:proton transmembrane transport"/>
    <property type="evidence" value="ECO:0007669"/>
    <property type="project" value="InterPro"/>
</dbReference>
<evidence type="ECO:0000313" key="12">
    <source>
        <dbReference type="EMBL" id="MPM98843.1"/>
    </source>
</evidence>
<evidence type="ECO:0000256" key="5">
    <source>
        <dbReference type="ARBA" id="ARBA00022989"/>
    </source>
</evidence>
<keyword evidence="2" id="KW-0813">Transport</keyword>
<comment type="subcellular location">
    <subcellularLocation>
        <location evidence="1">Membrane</location>
        <topology evidence="1">Multi-pass membrane protein</topology>
    </subcellularLocation>
</comment>
<dbReference type="Gene3D" id="1.20.1530.20">
    <property type="match status" value="1"/>
</dbReference>
<keyword evidence="4 10" id="KW-0812">Transmembrane</keyword>
<dbReference type="InterPro" id="IPR038770">
    <property type="entry name" value="Na+/solute_symporter_sf"/>
</dbReference>